<evidence type="ECO:0000256" key="5">
    <source>
        <dbReference type="ARBA" id="ARBA00022946"/>
    </source>
</evidence>
<gene>
    <name evidence="8" type="ORF">JJB74_10510</name>
</gene>
<dbReference type="InterPro" id="IPR005939">
    <property type="entry name" value="BLH_phosphatase-like"/>
</dbReference>
<dbReference type="AlphaFoldDB" id="A0A934W6F0"/>
<keyword evidence="4" id="KW-0274">FAD</keyword>
<evidence type="ECO:0000256" key="2">
    <source>
        <dbReference type="ARBA" id="ARBA00022630"/>
    </source>
</evidence>
<keyword evidence="9" id="KW-1185">Reference proteome</keyword>
<comment type="cofactor">
    <cofactor evidence="1">
        <name>FAD</name>
        <dbReference type="ChEBI" id="CHEBI:57692"/>
    </cofactor>
</comment>
<comment type="caution">
    <text evidence="8">The sequence shown here is derived from an EMBL/GenBank/DDBJ whole genome shotgun (WGS) entry which is preliminary data.</text>
</comment>
<organism evidence="8 9">
    <name type="scientific">Noviherbaspirillum pedocola</name>
    <dbReference type="NCBI Taxonomy" id="2801341"/>
    <lineage>
        <taxon>Bacteria</taxon>
        <taxon>Pseudomonadati</taxon>
        <taxon>Pseudomonadota</taxon>
        <taxon>Betaproteobacteria</taxon>
        <taxon>Burkholderiales</taxon>
        <taxon>Oxalobacteraceae</taxon>
        <taxon>Noviherbaspirillum</taxon>
    </lineage>
</organism>
<evidence type="ECO:0000313" key="9">
    <source>
        <dbReference type="Proteomes" id="UP000622890"/>
    </source>
</evidence>
<evidence type="ECO:0000256" key="6">
    <source>
        <dbReference type="ARBA" id="ARBA00023002"/>
    </source>
</evidence>
<dbReference type="Pfam" id="PF04273">
    <property type="entry name" value="BLH_phosphatase"/>
    <property type="match status" value="1"/>
</dbReference>
<evidence type="ECO:0000313" key="8">
    <source>
        <dbReference type="EMBL" id="MBK4735040.1"/>
    </source>
</evidence>
<evidence type="ECO:0000259" key="7">
    <source>
        <dbReference type="Pfam" id="PF04273"/>
    </source>
</evidence>
<dbReference type="SUPFAM" id="SSF51905">
    <property type="entry name" value="FAD/NAD(P)-binding domain"/>
    <property type="match status" value="1"/>
</dbReference>
<dbReference type="CDD" id="cd14503">
    <property type="entry name" value="PTP-bact"/>
    <property type="match status" value="1"/>
</dbReference>
<dbReference type="GO" id="GO:0071949">
    <property type="term" value="F:FAD binding"/>
    <property type="evidence" value="ECO:0007669"/>
    <property type="project" value="TreeGrafter"/>
</dbReference>
<proteinExistence type="predicted"/>
<dbReference type="NCBIfam" id="TIGR01244">
    <property type="entry name" value="TIGR01244 family sulfur transferase"/>
    <property type="match status" value="1"/>
</dbReference>
<keyword evidence="2" id="KW-0285">Flavoprotein</keyword>
<dbReference type="InterPro" id="IPR015904">
    <property type="entry name" value="Sulphide_quinone_reductase"/>
</dbReference>
<dbReference type="Gene3D" id="3.90.190.10">
    <property type="entry name" value="Protein tyrosine phosphatase superfamily"/>
    <property type="match status" value="1"/>
</dbReference>
<dbReference type="EMBL" id="JAEPBG010000003">
    <property type="protein sequence ID" value="MBK4735040.1"/>
    <property type="molecule type" value="Genomic_DNA"/>
</dbReference>
<dbReference type="Gene3D" id="3.50.50.60">
    <property type="entry name" value="FAD/NAD(P)-binding domain"/>
    <property type="match status" value="2"/>
</dbReference>
<evidence type="ECO:0000256" key="1">
    <source>
        <dbReference type="ARBA" id="ARBA00001974"/>
    </source>
</evidence>
<evidence type="ECO:0000256" key="3">
    <source>
        <dbReference type="ARBA" id="ARBA00022719"/>
    </source>
</evidence>
<keyword evidence="5" id="KW-0809">Transit peptide</keyword>
<dbReference type="PANTHER" id="PTHR10632">
    <property type="entry name" value="SULFIDE:QUINONE OXIDOREDUCTASE"/>
    <property type="match status" value="1"/>
</dbReference>
<keyword evidence="3" id="KW-0874">Quinone</keyword>
<accession>A0A934W6F0</accession>
<feature type="domain" description="Beta-lactamase hydrolase-like protein phosphatase-like" evidence="7">
    <location>
        <begin position="4"/>
        <end position="110"/>
    </location>
</feature>
<sequence length="567" mass="61314">MDAHKLTAELFVAPQILPADMSALRAAGIRALICNRPDGEGNDQPVFAEIEATARVAGIEARYLPAEPGKVSDDQGAQFAVLMAELPKPVLAYCRTGMRSTTMWALSQTGKLPLHEILDTAQSAGYDLKGVVRRIANGGRLPVDAGELTHEVVIVGGGAAGIAVAASLLARSPGLDVAIIDPADVHYYQPGWTLVGGGVFDVRDTVRAMGSLIPRGAHWIKAAVAAFEPERDALILDGCRVVRYQQLIVCPGLKLDWHAIDGLAESLGRNGVTSNYLYQLAPYTWELVKNLRGGRALFTQPPMPIKCAGAPQKAMYLAADHWRRAGVLDKTEIGFFNAGAALFGVPEYVPALMEYVRAYGIHLNFQHALSAIDGHRRIATFARTNPDGTKDFVQREFDMIHVVPPQKAPDFIRVSPLADAAGWVDVDPATLRHKRYANVHALGDAGNTPNAKTAAAARAQAPVVAHNVLAACGRGKEARSEAHYNGYGSCPLTVERGKIVLAEFLYGGKLAPSFPKWLIDGTRPSRLAWLLKERILPPLYWEGMLKGREWMVQPELVDAVATKEVVS</sequence>
<dbReference type="PANTHER" id="PTHR10632:SF2">
    <property type="entry name" value="SULFIDE:QUINONE OXIDOREDUCTASE, MITOCHONDRIAL"/>
    <property type="match status" value="1"/>
</dbReference>
<dbReference type="GO" id="GO:0070224">
    <property type="term" value="F:sulfide:quinone oxidoreductase activity"/>
    <property type="evidence" value="ECO:0007669"/>
    <property type="project" value="TreeGrafter"/>
</dbReference>
<reference evidence="8" key="1">
    <citation type="submission" date="2021-01" db="EMBL/GenBank/DDBJ databases">
        <title>Genome sequence of strain Noviherbaspirillum sp. DKR-6.</title>
        <authorList>
            <person name="Chaudhary D.K."/>
        </authorList>
    </citation>
    <scope>NUCLEOTIDE SEQUENCE</scope>
    <source>
        <strain evidence="8">DKR-6</strain>
    </source>
</reference>
<dbReference type="FunFam" id="3.50.50.60:FF:000034">
    <property type="entry name" value="sulfide:quinone oxidoreductase, mitochondrial"/>
    <property type="match status" value="1"/>
</dbReference>
<dbReference type="GO" id="GO:0070221">
    <property type="term" value="P:sulfide oxidation, using sulfide:quinone oxidoreductase"/>
    <property type="evidence" value="ECO:0007669"/>
    <property type="project" value="TreeGrafter"/>
</dbReference>
<dbReference type="InterPro" id="IPR029021">
    <property type="entry name" value="Prot-tyrosine_phosphatase-like"/>
</dbReference>
<dbReference type="GO" id="GO:0048038">
    <property type="term" value="F:quinone binding"/>
    <property type="evidence" value="ECO:0007669"/>
    <property type="project" value="UniProtKB-KW"/>
</dbReference>
<keyword evidence="6" id="KW-0560">Oxidoreductase</keyword>
<name>A0A934W6F0_9BURK</name>
<dbReference type="InterPro" id="IPR036188">
    <property type="entry name" value="FAD/NAD-bd_sf"/>
</dbReference>
<dbReference type="GO" id="GO:0016787">
    <property type="term" value="F:hydrolase activity"/>
    <property type="evidence" value="ECO:0007669"/>
    <property type="project" value="InterPro"/>
</dbReference>
<evidence type="ECO:0000256" key="4">
    <source>
        <dbReference type="ARBA" id="ARBA00022827"/>
    </source>
</evidence>
<dbReference type="RefSeq" id="WP_200591799.1">
    <property type="nucleotide sequence ID" value="NZ_JAEPBG010000003.1"/>
</dbReference>
<dbReference type="Proteomes" id="UP000622890">
    <property type="component" value="Unassembled WGS sequence"/>
</dbReference>
<protein>
    <submittedName>
        <fullName evidence="8">TIGR01244 family phosphatase</fullName>
    </submittedName>
</protein>